<gene>
    <name evidence="1" type="ORF">NQX30_00425</name>
</gene>
<accession>A0ABT7QJJ2</accession>
<protein>
    <recommendedName>
        <fullName evidence="3">Secreted protein</fullName>
    </recommendedName>
</protein>
<organism evidence="1 2">
    <name type="scientific">Candidatus Doriopsillibacter californiensis</name>
    <dbReference type="NCBI Taxonomy" id="2970740"/>
    <lineage>
        <taxon>Bacteria</taxon>
        <taxon>Pseudomonadati</taxon>
        <taxon>Pseudomonadota</taxon>
        <taxon>Gammaproteobacteria</taxon>
        <taxon>Candidatus Tethybacterales</taxon>
        <taxon>Candidatus Persebacteraceae</taxon>
        <taxon>Candidatus Doriopsillibacter</taxon>
    </lineage>
</organism>
<keyword evidence="2" id="KW-1185">Reference proteome</keyword>
<evidence type="ECO:0000313" key="2">
    <source>
        <dbReference type="Proteomes" id="UP001168167"/>
    </source>
</evidence>
<evidence type="ECO:0008006" key="3">
    <source>
        <dbReference type="Google" id="ProtNLM"/>
    </source>
</evidence>
<sequence>MESRVSNNIWRLLCVANSASARDSPAPRKPLMRWRLPVAGNDGNEAADESARWLRI</sequence>
<reference evidence="1" key="2">
    <citation type="journal article" date="2023" name="Microbiome">
        <title>Synthase-selected sorting approach identifies a beta-lactone synthase in a nudibranch symbiotic bacterium.</title>
        <authorList>
            <person name="Dzunkova M."/>
            <person name="La Clair J.J."/>
            <person name="Tyml T."/>
            <person name="Doud D."/>
            <person name="Schulz F."/>
            <person name="Piquer-Esteban S."/>
            <person name="Porcel Sanchis D."/>
            <person name="Osborn A."/>
            <person name="Robinson D."/>
            <person name="Louie K.B."/>
            <person name="Bowen B.P."/>
            <person name="Bowers R.M."/>
            <person name="Lee J."/>
            <person name="Arnau V."/>
            <person name="Diaz-Villanueva W."/>
            <person name="Stepanauskas R."/>
            <person name="Gosliner T."/>
            <person name="Date S.V."/>
            <person name="Northen T.R."/>
            <person name="Cheng J.F."/>
            <person name="Burkart M.D."/>
            <person name="Woyke T."/>
        </authorList>
    </citation>
    <scope>NUCLEOTIDE SEQUENCE</scope>
    <source>
        <strain evidence="1">Df01</strain>
    </source>
</reference>
<dbReference type="Proteomes" id="UP001168167">
    <property type="component" value="Unassembled WGS sequence"/>
</dbReference>
<proteinExistence type="predicted"/>
<name>A0ABT7QJJ2_9GAMM</name>
<reference evidence="1" key="1">
    <citation type="submission" date="2022-08" db="EMBL/GenBank/DDBJ databases">
        <authorList>
            <person name="Dzunkova M."/>
            <person name="La Clair J."/>
            <person name="Tyml T."/>
            <person name="Doud D."/>
            <person name="Schulz F."/>
            <person name="Piquer S."/>
            <person name="Porcel Sanchis D."/>
            <person name="Osborn A."/>
            <person name="Robinson D."/>
            <person name="Louie K.B."/>
            <person name="Bowen B.P."/>
            <person name="Bowers R."/>
            <person name="Lee J."/>
            <person name="Arnau Llombart V."/>
            <person name="Diaz Villanueva W."/>
            <person name="Gosliner T."/>
            <person name="Northen T."/>
            <person name="Cheng J.-F."/>
            <person name="Burkart M.D."/>
            <person name="Woyke T."/>
        </authorList>
    </citation>
    <scope>NUCLEOTIDE SEQUENCE</scope>
    <source>
        <strain evidence="1">Df01</strain>
    </source>
</reference>
<comment type="caution">
    <text evidence="1">The sequence shown here is derived from an EMBL/GenBank/DDBJ whole genome shotgun (WGS) entry which is preliminary data.</text>
</comment>
<dbReference type="EMBL" id="JANQAO010000001">
    <property type="protein sequence ID" value="MDM5146855.1"/>
    <property type="molecule type" value="Genomic_DNA"/>
</dbReference>
<evidence type="ECO:0000313" key="1">
    <source>
        <dbReference type="EMBL" id="MDM5146855.1"/>
    </source>
</evidence>